<dbReference type="Pfam" id="PF14274">
    <property type="entry name" value="BT_3044-like_C"/>
    <property type="match status" value="1"/>
</dbReference>
<evidence type="ECO:0000313" key="7">
    <source>
        <dbReference type="Proteomes" id="UP000283616"/>
    </source>
</evidence>
<organism evidence="5 7">
    <name type="scientific">Bacteroides thetaiotaomicron</name>
    <dbReference type="NCBI Taxonomy" id="818"/>
    <lineage>
        <taxon>Bacteria</taxon>
        <taxon>Pseudomonadati</taxon>
        <taxon>Bacteroidota</taxon>
        <taxon>Bacteroidia</taxon>
        <taxon>Bacteroidales</taxon>
        <taxon>Bacteroidaceae</taxon>
        <taxon>Bacteroides</taxon>
    </lineage>
</organism>
<dbReference type="AlphaFoldDB" id="A0A0P0FKT2"/>
<gene>
    <name evidence="5" type="ORF">DW011_13145</name>
    <name evidence="4" type="ORF">GAN59_14070</name>
    <name evidence="6" type="ORF">KQP68_19810</name>
</gene>
<dbReference type="InterPro" id="IPR025371">
    <property type="entry name" value="BT_3044-like_C"/>
</dbReference>
<sequence>MKKRHIYIATLFIALLSFSACNDEWKDELYVHMVSLKAPINDGEVSSIYVRYKPNGEVIYNLPVLVSGSTPLDKDLDVRIAVDPDTLNAMNEANFHELRKDLWYNLLPQENYEFPSATCHIPAGSRKELFPIKFKFSEMNLSKEWVLPLTIEEDPSYITNKRKGWRKALLHVLPFNDYSGNYSATAMNIYFANSSNDPLVVDNRRAHVVDENTVFFYAGTKEDNAIDRETYKINVKFEEPSEVTETKKKGNLTITAANSSINFQLTEHPTYEIWDEMDTNQPYLMHRYYVLYIKYTYDDITTSNVPTSYRAEGSLTMERKINITIPDQDQAIQW</sequence>
<evidence type="ECO:0000313" key="6">
    <source>
        <dbReference type="EMBL" id="UYU65795.1"/>
    </source>
</evidence>
<feature type="domain" description="DUF4973" evidence="3">
    <location>
        <begin position="25"/>
        <end position="155"/>
    </location>
</feature>
<dbReference type="Pfam" id="PF16343">
    <property type="entry name" value="DUF4973"/>
    <property type="match status" value="1"/>
</dbReference>
<feature type="domain" description="BT-3044-like C-terminal" evidence="2">
    <location>
        <begin position="166"/>
        <end position="316"/>
    </location>
</feature>
<dbReference type="Gene3D" id="2.40.128.440">
    <property type="entry name" value="Uncharacterised protein PF14274, DUF4361"/>
    <property type="match status" value="1"/>
</dbReference>
<accession>A0A0P0FKT2</accession>
<dbReference type="Proteomes" id="UP001156218">
    <property type="component" value="Chromosome"/>
</dbReference>
<dbReference type="Proteomes" id="UP000488521">
    <property type="component" value="Unassembled WGS sequence"/>
</dbReference>
<dbReference type="InterPro" id="IPR032509">
    <property type="entry name" value="DUF4973"/>
</dbReference>
<evidence type="ECO:0000259" key="3">
    <source>
        <dbReference type="Pfam" id="PF16343"/>
    </source>
</evidence>
<protein>
    <submittedName>
        <fullName evidence="5">DUF4973 domain-containing protein</fullName>
    </submittedName>
</protein>
<evidence type="ECO:0000313" key="4">
    <source>
        <dbReference type="EMBL" id="KAB4473035.1"/>
    </source>
</evidence>
<reference evidence="4 8" key="2">
    <citation type="journal article" date="2019" name="Nat. Med.">
        <title>A library of human gut bacterial isolates paired with longitudinal multiomics data enables mechanistic microbiome research.</title>
        <authorList>
            <person name="Poyet M."/>
            <person name="Groussin M."/>
            <person name="Gibbons S.M."/>
            <person name="Avila-Pacheco J."/>
            <person name="Jiang X."/>
            <person name="Kearney S.M."/>
            <person name="Perrotta A.R."/>
            <person name="Berdy B."/>
            <person name="Zhao S."/>
            <person name="Lieberman T.D."/>
            <person name="Swanson P.K."/>
            <person name="Smith M."/>
            <person name="Roesemann S."/>
            <person name="Alexander J.E."/>
            <person name="Rich S.A."/>
            <person name="Livny J."/>
            <person name="Vlamakis H."/>
            <person name="Clish C."/>
            <person name="Bullock K."/>
            <person name="Deik A."/>
            <person name="Scott J."/>
            <person name="Pierce K.A."/>
            <person name="Xavier R.J."/>
            <person name="Alm E.J."/>
        </authorList>
    </citation>
    <scope>NUCLEOTIDE SEQUENCE [LARGE SCALE GENOMIC DNA]</scope>
    <source>
        <strain evidence="4 8">BIOML-A156</strain>
    </source>
</reference>
<evidence type="ECO:0000256" key="1">
    <source>
        <dbReference type="SAM" id="SignalP"/>
    </source>
</evidence>
<dbReference type="Proteomes" id="UP000283616">
    <property type="component" value="Unassembled WGS sequence"/>
</dbReference>
<dbReference type="EMBL" id="QROV01000014">
    <property type="protein sequence ID" value="RHL58137.1"/>
    <property type="molecule type" value="Genomic_DNA"/>
</dbReference>
<feature type="chain" id="PRO_5014235760" evidence="1">
    <location>
        <begin position="23"/>
        <end position="334"/>
    </location>
</feature>
<feature type="signal peptide" evidence="1">
    <location>
        <begin position="1"/>
        <end position="22"/>
    </location>
</feature>
<reference evidence="5 7" key="1">
    <citation type="submission" date="2018-08" db="EMBL/GenBank/DDBJ databases">
        <title>A genome reference for cultivated species of the human gut microbiota.</title>
        <authorList>
            <person name="Zou Y."/>
            <person name="Xue W."/>
            <person name="Luo G."/>
        </authorList>
    </citation>
    <scope>NUCLEOTIDE SEQUENCE [LARGE SCALE GENOMIC DNA]</scope>
    <source>
        <strain evidence="5 7">AF37-12</strain>
    </source>
</reference>
<evidence type="ECO:0000313" key="9">
    <source>
        <dbReference type="Proteomes" id="UP001156218"/>
    </source>
</evidence>
<dbReference type="RefSeq" id="WP_055229119.1">
    <property type="nucleotide sequence ID" value="NZ_CAXUFE010000010.1"/>
</dbReference>
<evidence type="ECO:0000259" key="2">
    <source>
        <dbReference type="Pfam" id="PF14274"/>
    </source>
</evidence>
<dbReference type="EMBL" id="WCRS01000009">
    <property type="protein sequence ID" value="KAB4473035.1"/>
    <property type="molecule type" value="Genomic_DNA"/>
</dbReference>
<evidence type="ECO:0000313" key="8">
    <source>
        <dbReference type="Proteomes" id="UP000488521"/>
    </source>
</evidence>
<name>A0A0P0FKT2_BACT4</name>
<dbReference type="EMBL" id="CP083680">
    <property type="protein sequence ID" value="UYU65795.1"/>
    <property type="molecule type" value="Genomic_DNA"/>
</dbReference>
<keyword evidence="1" id="KW-0732">Signal</keyword>
<dbReference type="Gene3D" id="2.60.40.1740">
    <property type="entry name" value="hypothetical protein (bacova_03559)"/>
    <property type="match status" value="1"/>
</dbReference>
<dbReference type="PROSITE" id="PS51257">
    <property type="entry name" value="PROKAR_LIPOPROTEIN"/>
    <property type="match status" value="1"/>
</dbReference>
<proteinExistence type="predicted"/>
<dbReference type="KEGG" id="btho:Btheta7330_05005"/>
<evidence type="ECO:0000313" key="5">
    <source>
        <dbReference type="EMBL" id="RHL58137.1"/>
    </source>
</evidence>
<reference evidence="6 9" key="3">
    <citation type="submission" date="2021-06" db="EMBL/GenBank/DDBJ databases">
        <title>Interrogation of the integrated mobile genetic elements in gut-associated Bacteroides with a consensus prediction approach.</title>
        <authorList>
            <person name="Campbell D.E."/>
            <person name="Leigh J.R."/>
            <person name="Kim T."/>
            <person name="England W."/>
            <person name="Whitaker R.J."/>
            <person name="Degnan P.H."/>
        </authorList>
    </citation>
    <scope>NUCLEOTIDE SEQUENCE [LARGE SCALE GENOMIC DNA]</scope>
    <source>
        <strain evidence="6 9">WAL8669</strain>
    </source>
</reference>